<dbReference type="EMBL" id="BNAP01000010">
    <property type="protein sequence ID" value="GHG92993.1"/>
    <property type="molecule type" value="Genomic_DNA"/>
</dbReference>
<dbReference type="RefSeq" id="WP_028094446.1">
    <property type="nucleotide sequence ID" value="NZ_BNAP01000010.1"/>
</dbReference>
<reference evidence="8" key="2">
    <citation type="submission" date="2020-09" db="EMBL/GenBank/DDBJ databases">
        <authorList>
            <person name="Sun Q."/>
            <person name="Zhou Y."/>
        </authorList>
    </citation>
    <scope>NUCLEOTIDE SEQUENCE</scope>
    <source>
        <strain evidence="8">CGMCC 1.7081</strain>
    </source>
</reference>
<keyword evidence="9" id="KW-1185">Reference proteome</keyword>
<evidence type="ECO:0000256" key="3">
    <source>
        <dbReference type="ARBA" id="ARBA00023082"/>
    </source>
</evidence>
<evidence type="ECO:0000259" key="6">
    <source>
        <dbReference type="Pfam" id="PF04542"/>
    </source>
</evidence>
<dbReference type="PANTHER" id="PTHR43133:SF8">
    <property type="entry name" value="RNA POLYMERASE SIGMA FACTOR HI_1459-RELATED"/>
    <property type="match status" value="1"/>
</dbReference>
<organism evidence="8 9">
    <name type="scientific">Pseudodonghicola xiamenensis</name>
    <dbReference type="NCBI Taxonomy" id="337702"/>
    <lineage>
        <taxon>Bacteria</taxon>
        <taxon>Pseudomonadati</taxon>
        <taxon>Pseudomonadota</taxon>
        <taxon>Alphaproteobacteria</taxon>
        <taxon>Rhodobacterales</taxon>
        <taxon>Paracoccaceae</taxon>
        <taxon>Pseudodonghicola</taxon>
    </lineage>
</organism>
<dbReference type="Gene3D" id="1.10.1740.10">
    <property type="match status" value="1"/>
</dbReference>
<reference evidence="8" key="1">
    <citation type="journal article" date="2014" name="Int. J. Syst. Evol. Microbiol.">
        <title>Complete genome sequence of Corynebacterium casei LMG S-19264T (=DSM 44701T), isolated from a smear-ripened cheese.</title>
        <authorList>
            <consortium name="US DOE Joint Genome Institute (JGI-PGF)"/>
            <person name="Walter F."/>
            <person name="Albersmeier A."/>
            <person name="Kalinowski J."/>
            <person name="Ruckert C."/>
        </authorList>
    </citation>
    <scope>NUCLEOTIDE SEQUENCE</scope>
    <source>
        <strain evidence="8">CGMCC 1.7081</strain>
    </source>
</reference>
<keyword evidence="3" id="KW-0731">Sigma factor</keyword>
<sequence>MTDQPQIHFATYLSNRLVLIDYAFRLLGSREAAEDVVQEAYIRFASGPEHMRHPRAYLFRVVRNLALNLRRRDHYERRQLQQEVPDWGLPAALPAPEETVRFGEGVQRVMRGLSRLSEDQRVALRMHRIGGHSMKEIAAHLGVSERTAYRLAQTALAEVSLQLRQEEAESAVE</sequence>
<dbReference type="Pfam" id="PF04542">
    <property type="entry name" value="Sigma70_r2"/>
    <property type="match status" value="1"/>
</dbReference>
<dbReference type="SUPFAM" id="SSF88659">
    <property type="entry name" value="Sigma3 and sigma4 domains of RNA polymerase sigma factors"/>
    <property type="match status" value="1"/>
</dbReference>
<keyword evidence="5" id="KW-0804">Transcription</keyword>
<dbReference type="GO" id="GO:0000428">
    <property type="term" value="C:DNA-directed RNA polymerase complex"/>
    <property type="evidence" value="ECO:0007669"/>
    <property type="project" value="UniProtKB-KW"/>
</dbReference>
<dbReference type="InterPro" id="IPR013324">
    <property type="entry name" value="RNA_pol_sigma_r3/r4-like"/>
</dbReference>
<dbReference type="Gene3D" id="1.10.10.10">
    <property type="entry name" value="Winged helix-like DNA-binding domain superfamily/Winged helix DNA-binding domain"/>
    <property type="match status" value="1"/>
</dbReference>
<dbReference type="InterPro" id="IPR013249">
    <property type="entry name" value="RNA_pol_sigma70_r4_t2"/>
</dbReference>
<dbReference type="PANTHER" id="PTHR43133">
    <property type="entry name" value="RNA POLYMERASE ECF-TYPE SIGMA FACTO"/>
    <property type="match status" value="1"/>
</dbReference>
<evidence type="ECO:0000256" key="4">
    <source>
        <dbReference type="ARBA" id="ARBA00023125"/>
    </source>
</evidence>
<keyword evidence="8" id="KW-0240">DNA-directed RNA polymerase</keyword>
<dbReference type="InterPro" id="IPR039425">
    <property type="entry name" value="RNA_pol_sigma-70-like"/>
</dbReference>
<keyword evidence="4" id="KW-0238">DNA-binding</keyword>
<dbReference type="InterPro" id="IPR007627">
    <property type="entry name" value="RNA_pol_sigma70_r2"/>
</dbReference>
<comment type="similarity">
    <text evidence="1">Belongs to the sigma-70 factor family. ECF subfamily.</text>
</comment>
<protein>
    <submittedName>
        <fullName evidence="8">DNA-directed RNA polymerase sigma-70 factor</fullName>
    </submittedName>
</protein>
<dbReference type="GO" id="GO:0003677">
    <property type="term" value="F:DNA binding"/>
    <property type="evidence" value="ECO:0007669"/>
    <property type="project" value="UniProtKB-KW"/>
</dbReference>
<evidence type="ECO:0000256" key="2">
    <source>
        <dbReference type="ARBA" id="ARBA00023015"/>
    </source>
</evidence>
<dbReference type="AlphaFoldDB" id="A0A8J3H6K2"/>
<gene>
    <name evidence="8" type="primary">pfrI</name>
    <name evidence="8" type="ORF">GCM10010961_25180</name>
</gene>
<dbReference type="InterPro" id="IPR013325">
    <property type="entry name" value="RNA_pol_sigma_r2"/>
</dbReference>
<dbReference type="NCBIfam" id="TIGR02937">
    <property type="entry name" value="sigma70-ECF"/>
    <property type="match status" value="1"/>
</dbReference>
<keyword evidence="2" id="KW-0805">Transcription regulation</keyword>
<comment type="caution">
    <text evidence="8">The sequence shown here is derived from an EMBL/GenBank/DDBJ whole genome shotgun (WGS) entry which is preliminary data.</text>
</comment>
<evidence type="ECO:0000313" key="8">
    <source>
        <dbReference type="EMBL" id="GHG92993.1"/>
    </source>
</evidence>
<dbReference type="GO" id="GO:0016987">
    <property type="term" value="F:sigma factor activity"/>
    <property type="evidence" value="ECO:0007669"/>
    <property type="project" value="UniProtKB-KW"/>
</dbReference>
<accession>A0A8J3H6K2</accession>
<proteinExistence type="inferred from homology"/>
<dbReference type="InterPro" id="IPR014284">
    <property type="entry name" value="RNA_pol_sigma-70_dom"/>
</dbReference>
<dbReference type="Pfam" id="PF08281">
    <property type="entry name" value="Sigma70_r4_2"/>
    <property type="match status" value="1"/>
</dbReference>
<dbReference type="InterPro" id="IPR036388">
    <property type="entry name" value="WH-like_DNA-bd_sf"/>
</dbReference>
<name>A0A8J3H6K2_9RHOB</name>
<feature type="domain" description="RNA polymerase sigma factor 70 region 4 type 2" evidence="7">
    <location>
        <begin position="108"/>
        <end position="157"/>
    </location>
</feature>
<evidence type="ECO:0000256" key="1">
    <source>
        <dbReference type="ARBA" id="ARBA00010641"/>
    </source>
</evidence>
<evidence type="ECO:0000259" key="7">
    <source>
        <dbReference type="Pfam" id="PF08281"/>
    </source>
</evidence>
<dbReference type="GO" id="GO:0006352">
    <property type="term" value="P:DNA-templated transcription initiation"/>
    <property type="evidence" value="ECO:0007669"/>
    <property type="project" value="InterPro"/>
</dbReference>
<evidence type="ECO:0000256" key="5">
    <source>
        <dbReference type="ARBA" id="ARBA00023163"/>
    </source>
</evidence>
<dbReference type="Proteomes" id="UP000611500">
    <property type="component" value="Unassembled WGS sequence"/>
</dbReference>
<dbReference type="SUPFAM" id="SSF88946">
    <property type="entry name" value="Sigma2 domain of RNA polymerase sigma factors"/>
    <property type="match status" value="1"/>
</dbReference>
<evidence type="ECO:0000313" key="9">
    <source>
        <dbReference type="Proteomes" id="UP000611500"/>
    </source>
</evidence>
<feature type="domain" description="RNA polymerase sigma-70 region 2" evidence="6">
    <location>
        <begin position="14"/>
        <end position="72"/>
    </location>
</feature>